<dbReference type="PROSITE" id="PS50405">
    <property type="entry name" value="GST_CTER"/>
    <property type="match status" value="1"/>
</dbReference>
<protein>
    <submittedName>
        <fullName evidence="4">DgyrCDS6433</fullName>
    </submittedName>
</protein>
<dbReference type="InterPro" id="IPR036282">
    <property type="entry name" value="Glutathione-S-Trfase_C_sf"/>
</dbReference>
<dbReference type="InterPro" id="IPR010987">
    <property type="entry name" value="Glutathione-S-Trfase_C-like"/>
</dbReference>
<dbReference type="SUPFAM" id="SSF52833">
    <property type="entry name" value="Thioredoxin-like"/>
    <property type="match status" value="1"/>
</dbReference>
<organism evidence="4 5">
    <name type="scientific">Dimorphilus gyrociliatus</name>
    <dbReference type="NCBI Taxonomy" id="2664684"/>
    <lineage>
        <taxon>Eukaryota</taxon>
        <taxon>Metazoa</taxon>
        <taxon>Spiralia</taxon>
        <taxon>Lophotrochozoa</taxon>
        <taxon>Annelida</taxon>
        <taxon>Polychaeta</taxon>
        <taxon>Polychaeta incertae sedis</taxon>
        <taxon>Dinophilidae</taxon>
        <taxon>Dimorphilus</taxon>
    </lineage>
</organism>
<dbReference type="CDD" id="cd03045">
    <property type="entry name" value="GST_N_Delta_Epsilon"/>
    <property type="match status" value="1"/>
</dbReference>
<reference evidence="4 5" key="1">
    <citation type="submission" date="2020-08" db="EMBL/GenBank/DDBJ databases">
        <authorList>
            <person name="Hejnol A."/>
        </authorList>
    </citation>
    <scope>NUCLEOTIDE SEQUENCE [LARGE SCALE GENOMIC DNA]</scope>
</reference>
<keyword evidence="5" id="KW-1185">Reference proteome</keyword>
<sequence>MPKLDFYYYILSPYCRSVLFGAKLLNVNLNLKVVDLFKGEHKNEAYLKLNPHHKVPTLVDEDLILGESRSILTYLFNKYGKSKHEYLYPKDLKKRAKIEQFFYYSASTIAPVVTTGILLGKRQRTAEERTKLEAVLDNLDKIYFQNSPFIFGDKPTLADLDLASLLLYLEMLKYNCSKYPNISKFLTASKESEWIEASATEYKQTSEAVMKDFNPSA</sequence>
<dbReference type="SFLD" id="SFLDG00358">
    <property type="entry name" value="Main_(cytGST)"/>
    <property type="match status" value="1"/>
</dbReference>
<feature type="domain" description="GST C-terminal" evidence="3">
    <location>
        <begin position="91"/>
        <end position="213"/>
    </location>
</feature>
<evidence type="ECO:0000256" key="1">
    <source>
        <dbReference type="ARBA" id="ARBA00011738"/>
    </source>
</evidence>
<dbReference type="Gene3D" id="1.20.1050.10">
    <property type="match status" value="1"/>
</dbReference>
<dbReference type="Gene3D" id="3.40.30.10">
    <property type="entry name" value="Glutaredoxin"/>
    <property type="match status" value="1"/>
</dbReference>
<dbReference type="SFLD" id="SFLDS00019">
    <property type="entry name" value="Glutathione_Transferase_(cytos"/>
    <property type="match status" value="1"/>
</dbReference>
<dbReference type="Pfam" id="PF13417">
    <property type="entry name" value="GST_N_3"/>
    <property type="match status" value="1"/>
</dbReference>
<dbReference type="InterPro" id="IPR004045">
    <property type="entry name" value="Glutathione_S-Trfase_N"/>
</dbReference>
<dbReference type="OrthoDB" id="2309723at2759"/>
<dbReference type="EMBL" id="CAJFCJ010000007">
    <property type="protein sequence ID" value="CAD5117682.1"/>
    <property type="molecule type" value="Genomic_DNA"/>
</dbReference>
<dbReference type="InterPro" id="IPR040079">
    <property type="entry name" value="Glutathione_S-Trfase"/>
</dbReference>
<evidence type="ECO:0000313" key="5">
    <source>
        <dbReference type="Proteomes" id="UP000549394"/>
    </source>
</evidence>
<comment type="caution">
    <text evidence="4">The sequence shown here is derived from an EMBL/GenBank/DDBJ whole genome shotgun (WGS) entry which is preliminary data.</text>
</comment>
<dbReference type="PROSITE" id="PS50404">
    <property type="entry name" value="GST_NTER"/>
    <property type="match status" value="1"/>
</dbReference>
<dbReference type="FunFam" id="3.40.30.10:FF:000034">
    <property type="entry name" value="glutathione S-transferase 1"/>
    <property type="match status" value="1"/>
</dbReference>
<evidence type="ECO:0000259" key="3">
    <source>
        <dbReference type="PROSITE" id="PS50405"/>
    </source>
</evidence>
<proteinExistence type="predicted"/>
<dbReference type="InterPro" id="IPR004046">
    <property type="entry name" value="GST_C"/>
</dbReference>
<dbReference type="Proteomes" id="UP000549394">
    <property type="component" value="Unassembled WGS sequence"/>
</dbReference>
<comment type="subunit">
    <text evidence="1">Homodimer.</text>
</comment>
<dbReference type="Pfam" id="PF00043">
    <property type="entry name" value="GST_C"/>
    <property type="match status" value="1"/>
</dbReference>
<dbReference type="PANTHER" id="PTHR43969">
    <property type="entry name" value="GLUTATHIONE S TRANSFERASE D10, ISOFORM A-RELATED"/>
    <property type="match status" value="1"/>
</dbReference>
<dbReference type="SUPFAM" id="SSF47616">
    <property type="entry name" value="GST C-terminal domain-like"/>
    <property type="match status" value="1"/>
</dbReference>
<dbReference type="AlphaFoldDB" id="A0A7I8VQU2"/>
<gene>
    <name evidence="4" type="ORF">DGYR_LOCUS6184</name>
</gene>
<dbReference type="GO" id="GO:0004364">
    <property type="term" value="F:glutathione transferase activity"/>
    <property type="evidence" value="ECO:0007669"/>
    <property type="project" value="TreeGrafter"/>
</dbReference>
<evidence type="ECO:0000259" key="2">
    <source>
        <dbReference type="PROSITE" id="PS50404"/>
    </source>
</evidence>
<dbReference type="GO" id="GO:0006749">
    <property type="term" value="P:glutathione metabolic process"/>
    <property type="evidence" value="ECO:0007669"/>
    <property type="project" value="TreeGrafter"/>
</dbReference>
<evidence type="ECO:0000313" key="4">
    <source>
        <dbReference type="EMBL" id="CAD5117682.1"/>
    </source>
</evidence>
<name>A0A7I8VQU2_9ANNE</name>
<dbReference type="PANTHER" id="PTHR43969:SF9">
    <property type="entry name" value="GLUTATHIONE S TRANSFERASE D10, ISOFORM A-RELATED"/>
    <property type="match status" value="1"/>
</dbReference>
<accession>A0A7I8VQU2</accession>
<feature type="domain" description="GST N-terminal" evidence="2">
    <location>
        <begin position="2"/>
        <end position="83"/>
    </location>
</feature>
<dbReference type="InterPro" id="IPR036249">
    <property type="entry name" value="Thioredoxin-like_sf"/>
</dbReference>